<evidence type="ECO:0000313" key="4">
    <source>
        <dbReference type="EMBL" id="MBM6852240.1"/>
    </source>
</evidence>
<dbReference type="InterPro" id="IPR000215">
    <property type="entry name" value="Serpin_fam"/>
</dbReference>
<dbReference type="InterPro" id="IPR023796">
    <property type="entry name" value="Serpin_dom"/>
</dbReference>
<dbReference type="InterPro" id="IPR042185">
    <property type="entry name" value="Serpin_sf_2"/>
</dbReference>
<comment type="similarity">
    <text evidence="1">Belongs to the serpin family.</text>
</comment>
<protein>
    <submittedName>
        <fullName evidence="4">Serpin family protein</fullName>
    </submittedName>
</protein>
<name>A0ABS2FY22_9FIRM</name>
<keyword evidence="5" id="KW-1185">Reference proteome</keyword>
<dbReference type="InterPro" id="IPR042178">
    <property type="entry name" value="Serpin_sf_1"/>
</dbReference>
<feature type="domain" description="Serpin" evidence="3">
    <location>
        <begin position="58"/>
        <end position="410"/>
    </location>
</feature>
<reference evidence="4 5" key="1">
    <citation type="journal article" date="2021" name="Sci. Rep.">
        <title>The distribution of antibiotic resistance genes in chicken gut microbiota commensals.</title>
        <authorList>
            <person name="Juricova H."/>
            <person name="Matiasovicova J."/>
            <person name="Kubasova T."/>
            <person name="Cejkova D."/>
            <person name="Rychlik I."/>
        </authorList>
    </citation>
    <scope>NUCLEOTIDE SEQUENCE [LARGE SCALE GENOMIC DNA]</scope>
    <source>
        <strain evidence="4 5">An411</strain>
    </source>
</reference>
<feature type="chain" id="PRO_5047525926" evidence="2">
    <location>
        <begin position="26"/>
        <end position="412"/>
    </location>
</feature>
<dbReference type="PROSITE" id="PS51257">
    <property type="entry name" value="PROKAR_LIPOPROTEIN"/>
    <property type="match status" value="1"/>
</dbReference>
<dbReference type="PANTHER" id="PTHR11461">
    <property type="entry name" value="SERINE PROTEASE INHIBITOR, SERPIN"/>
    <property type="match status" value="1"/>
</dbReference>
<comment type="caution">
    <text evidence="4">The sequence shown here is derived from an EMBL/GenBank/DDBJ whole genome shotgun (WGS) entry which is preliminary data.</text>
</comment>
<evidence type="ECO:0000259" key="3">
    <source>
        <dbReference type="SMART" id="SM00093"/>
    </source>
</evidence>
<proteinExistence type="inferred from homology"/>
<dbReference type="EMBL" id="JACSNX010000026">
    <property type="protein sequence ID" value="MBM6852240.1"/>
    <property type="molecule type" value="Genomic_DNA"/>
</dbReference>
<sequence length="412" mass="44189">MKRTMALFLALALLLLTACGGPAYQAEELKGDASAVPAASAEADLHGAGADAVTAFAVELLRQTDEGGSTLLSPVSVVYALAMTANGAAGETLAQMESVLGLPLEELNAYLRTYTDRLPEETGGRCSLANSIWLRDEADRLTVEQSFLDAAAAWYDASVFSAPFDESTLRDINAWVSDHTGGRIPSIVNQIPESAMIYLINALAFEGEWEDIYREDQVSGGTFTTEDGREQPAELMYGAESAYLEDSFATGFLKYYKDRNYAFAALLPNEGVSLEDYLASLTGEHLRDLLTHPQDTLVQTAIPKFTAETTAELNEALAAMGMGDAFSPGLADFSATGTSPDGPLYISRILHRTHLTLDERGTRAGAATAVEMDGGSAFEPASVYLTRPFLYLLIDCEAGLPLFIGTVRELEG</sequence>
<organism evidence="4 5">
    <name type="scientific">Oscillibacter valericigenes</name>
    <dbReference type="NCBI Taxonomy" id="351091"/>
    <lineage>
        <taxon>Bacteria</taxon>
        <taxon>Bacillati</taxon>
        <taxon>Bacillota</taxon>
        <taxon>Clostridia</taxon>
        <taxon>Eubacteriales</taxon>
        <taxon>Oscillospiraceae</taxon>
        <taxon>Oscillibacter</taxon>
    </lineage>
</organism>
<evidence type="ECO:0000313" key="5">
    <source>
        <dbReference type="Proteomes" id="UP000719500"/>
    </source>
</evidence>
<dbReference type="InterPro" id="IPR036186">
    <property type="entry name" value="Serpin_sf"/>
</dbReference>
<dbReference type="Pfam" id="PF00079">
    <property type="entry name" value="Serpin"/>
    <property type="match status" value="1"/>
</dbReference>
<gene>
    <name evidence="4" type="ORF">H9X91_12390</name>
</gene>
<feature type="signal peptide" evidence="2">
    <location>
        <begin position="1"/>
        <end position="25"/>
    </location>
</feature>
<keyword evidence="2" id="KW-0732">Signal</keyword>
<dbReference type="Gene3D" id="3.30.497.10">
    <property type="entry name" value="Antithrombin, subunit I, domain 2"/>
    <property type="match status" value="1"/>
</dbReference>
<dbReference type="SMART" id="SM00093">
    <property type="entry name" value="SERPIN"/>
    <property type="match status" value="1"/>
</dbReference>
<dbReference type="RefSeq" id="WP_204805453.1">
    <property type="nucleotide sequence ID" value="NZ_JACSNX010000026.1"/>
</dbReference>
<dbReference type="SUPFAM" id="SSF56574">
    <property type="entry name" value="Serpins"/>
    <property type="match status" value="1"/>
</dbReference>
<dbReference type="PANTHER" id="PTHR11461:SF211">
    <property type="entry name" value="GH10112P-RELATED"/>
    <property type="match status" value="1"/>
</dbReference>
<dbReference type="Proteomes" id="UP000719500">
    <property type="component" value="Unassembled WGS sequence"/>
</dbReference>
<evidence type="ECO:0000256" key="2">
    <source>
        <dbReference type="SAM" id="SignalP"/>
    </source>
</evidence>
<accession>A0ABS2FY22</accession>
<dbReference type="Gene3D" id="2.30.39.10">
    <property type="entry name" value="Alpha-1-antitrypsin, domain 1"/>
    <property type="match status" value="1"/>
</dbReference>
<dbReference type="CDD" id="cd19589">
    <property type="entry name" value="serpin_tengpin-like"/>
    <property type="match status" value="1"/>
</dbReference>
<evidence type="ECO:0000256" key="1">
    <source>
        <dbReference type="RuleBase" id="RU000411"/>
    </source>
</evidence>